<reference evidence="2" key="2">
    <citation type="submission" date="2015-09" db="EMBL/GenBank/DDBJ databases">
        <title>Draft genome sequence of Mycobacterium neoaurum DSM 44074.</title>
        <authorList>
            <person name="Croce O."/>
            <person name="Robert C."/>
            <person name="Raoult D."/>
            <person name="Drancourt M."/>
        </authorList>
    </citation>
    <scope>NUCLEOTIDE SEQUENCE</scope>
    <source>
        <strain evidence="2">DSM 44074</strain>
    </source>
</reference>
<dbReference type="AlphaFoldDB" id="A0AAV2WH45"/>
<evidence type="ECO:0000313" key="3">
    <source>
        <dbReference type="Proteomes" id="UP000028864"/>
    </source>
</evidence>
<keyword evidence="2" id="KW-0560">Oxidoreductase</keyword>
<evidence type="ECO:0000256" key="1">
    <source>
        <dbReference type="SAM" id="Phobius"/>
    </source>
</evidence>
<reference evidence="2" key="1">
    <citation type="submission" date="2014-05" db="EMBL/GenBank/DDBJ databases">
        <authorList>
            <person name="Urmite Genomes"/>
        </authorList>
    </citation>
    <scope>NUCLEOTIDE SEQUENCE</scope>
    <source>
        <strain evidence="2">DSM 44074</strain>
    </source>
</reference>
<accession>A0AAV2WH45</accession>
<protein>
    <submittedName>
        <fullName evidence="2">Antibiotic biosynthesis monooxygenase</fullName>
    </submittedName>
</protein>
<dbReference type="EMBL" id="LK021337">
    <property type="protein sequence ID" value="CDQ43353.1"/>
    <property type="molecule type" value="Genomic_DNA"/>
</dbReference>
<evidence type="ECO:0000313" key="2">
    <source>
        <dbReference type="EMBL" id="CDQ43353.1"/>
    </source>
</evidence>
<proteinExistence type="predicted"/>
<keyword evidence="1" id="KW-1133">Transmembrane helix</keyword>
<dbReference type="InterPro" id="IPR038762">
    <property type="entry name" value="ABM_predict"/>
</dbReference>
<sequence>MCTIEETTAILVFHHGGDGSFAEWADTVVASASAAAGHVAAWVSMVDGPFEPALAVSFGTSAAADVWLDSAERAAVMRAGAALGWRSAAPALLLDGTGAPPPGISAFRHQLRAGLVGEFLESQTDLTAAASGFSGYEGTSVFVQGEEEALSVLRFRTDRQLAAWTSSRQRENALPSLRSSLRGDFASVSGTTAFGTTVRAEGGRVLMTPNWKSAMLVLLVLYPTVMLLSRFLGPQLDRSGADPWLALWLSQVASIVLMQWWLMPWASKPFRRWLDPVEGSGWRSNLAGAAAIATIYLVTLSLFGTVRWLQYWDYAN</sequence>
<keyword evidence="1" id="KW-0472">Membrane</keyword>
<dbReference type="GO" id="GO:0004497">
    <property type="term" value="F:monooxygenase activity"/>
    <property type="evidence" value="ECO:0007669"/>
    <property type="project" value="UniProtKB-KW"/>
</dbReference>
<keyword evidence="2" id="KW-0503">Monooxygenase</keyword>
<dbReference type="SUPFAM" id="SSF54909">
    <property type="entry name" value="Dimeric alpha+beta barrel"/>
    <property type="match status" value="1"/>
</dbReference>
<dbReference type="RefSeq" id="WP_110783256.1">
    <property type="nucleotide sequence ID" value="NZ_LK021337.1"/>
</dbReference>
<keyword evidence="1" id="KW-0812">Transmembrane</keyword>
<name>A0AAV2WH45_MYCNE</name>
<organism evidence="2 3">
    <name type="scientific">Mycolicibacterium neoaurum</name>
    <name type="common">Mycobacterium neoaurum</name>
    <dbReference type="NCBI Taxonomy" id="1795"/>
    <lineage>
        <taxon>Bacteria</taxon>
        <taxon>Bacillati</taxon>
        <taxon>Actinomycetota</taxon>
        <taxon>Actinomycetes</taxon>
        <taxon>Mycobacteriales</taxon>
        <taxon>Mycobacteriaceae</taxon>
        <taxon>Mycolicibacterium</taxon>
    </lineage>
</organism>
<gene>
    <name evidence="2" type="ORF">BN1047_01218</name>
</gene>
<feature type="transmembrane region" description="Helical" evidence="1">
    <location>
        <begin position="286"/>
        <end position="309"/>
    </location>
</feature>
<dbReference type="Proteomes" id="UP000028864">
    <property type="component" value="Unassembled WGS sequence"/>
</dbReference>
<feature type="transmembrane region" description="Helical" evidence="1">
    <location>
        <begin position="245"/>
        <end position="265"/>
    </location>
</feature>
<feature type="transmembrane region" description="Helical" evidence="1">
    <location>
        <begin position="214"/>
        <end position="233"/>
    </location>
</feature>
<dbReference type="InterPro" id="IPR011008">
    <property type="entry name" value="Dimeric_a/b-barrel"/>
</dbReference>
<dbReference type="PANTHER" id="PTHR40057">
    <property type="entry name" value="SLR1162 PROTEIN"/>
    <property type="match status" value="1"/>
</dbReference>
<dbReference type="PANTHER" id="PTHR40057:SF1">
    <property type="entry name" value="SLR1162 PROTEIN"/>
    <property type="match status" value="1"/>
</dbReference>